<keyword evidence="3" id="KW-1185">Reference proteome</keyword>
<proteinExistence type="predicted"/>
<name>A0A7J6MFI3_PERCH</name>
<evidence type="ECO:0000313" key="2">
    <source>
        <dbReference type="EMBL" id="KAF4670204.1"/>
    </source>
</evidence>
<dbReference type="OrthoDB" id="429704at2759"/>
<organism evidence="2 3">
    <name type="scientific">Perkinsus chesapeaki</name>
    <name type="common">Clam parasite</name>
    <name type="synonym">Perkinsus andrewsi</name>
    <dbReference type="NCBI Taxonomy" id="330153"/>
    <lineage>
        <taxon>Eukaryota</taxon>
        <taxon>Sar</taxon>
        <taxon>Alveolata</taxon>
        <taxon>Perkinsozoa</taxon>
        <taxon>Perkinsea</taxon>
        <taxon>Perkinsida</taxon>
        <taxon>Perkinsidae</taxon>
        <taxon>Perkinsus</taxon>
    </lineage>
</organism>
<feature type="region of interest" description="Disordered" evidence="1">
    <location>
        <begin position="1"/>
        <end position="32"/>
    </location>
</feature>
<dbReference type="AlphaFoldDB" id="A0A7J6MFI3"/>
<feature type="region of interest" description="Disordered" evidence="1">
    <location>
        <begin position="136"/>
        <end position="173"/>
    </location>
</feature>
<dbReference type="Proteomes" id="UP000591131">
    <property type="component" value="Unassembled WGS sequence"/>
</dbReference>
<accession>A0A7J6MFI3</accession>
<sequence length="411" mass="45109">MSSAHSSVSNSQGHTEESPSGGDSETDPLLDLDEALSRYLQRYGYYKLQRRDSGEVDEDSNGPRRQQSAMLMLGNMKSSDELSVKSRSAPPSRGQQRRGAHSQEKRALGTLTDAEYETFLADLREEANELLAARAEAAAKKPDDDNSDDGGTLSDFWDSSKGSQQSGSSLYDPAAEAAKEYKVEELDITLVRKAGQLHWSDEDNCGLDLDWASDPLTVEEVEEGSTGQECGLRNGDEIMRCALDGGSRWDEKYVNGNLFRILVEQGLSLTVFYKGAELQLQDLSDFQHLIEELRGILPSQTLVDATASISGLHREFEENVLAEIQRIKVESSKAKTTTPVAAENTSEEKNWKKTETVVMPGGGSAKVRKGRIVVHKKDLEEALKSSRLIDSAAHPSSSLSCSYEPPLITDV</sequence>
<feature type="region of interest" description="Disordered" evidence="1">
    <location>
        <begin position="47"/>
        <end position="111"/>
    </location>
</feature>
<gene>
    <name evidence="2" type="ORF">FOL47_002136</name>
</gene>
<dbReference type="EMBL" id="JAAPAO010000156">
    <property type="protein sequence ID" value="KAF4670204.1"/>
    <property type="molecule type" value="Genomic_DNA"/>
</dbReference>
<reference evidence="2 3" key="1">
    <citation type="submission" date="2020-04" db="EMBL/GenBank/DDBJ databases">
        <title>Perkinsus chesapeaki whole genome sequence.</title>
        <authorList>
            <person name="Bogema D.R."/>
        </authorList>
    </citation>
    <scope>NUCLEOTIDE SEQUENCE [LARGE SCALE GENOMIC DNA]</scope>
    <source>
        <strain evidence="2">ATCC PRA-425</strain>
    </source>
</reference>
<protein>
    <submittedName>
        <fullName evidence="2">Uncharacterized protein</fullName>
    </submittedName>
</protein>
<feature type="compositionally biased region" description="Polar residues" evidence="1">
    <location>
        <begin position="1"/>
        <end position="13"/>
    </location>
</feature>
<comment type="caution">
    <text evidence="2">The sequence shown here is derived from an EMBL/GenBank/DDBJ whole genome shotgun (WGS) entry which is preliminary data.</text>
</comment>
<evidence type="ECO:0000313" key="3">
    <source>
        <dbReference type="Proteomes" id="UP000591131"/>
    </source>
</evidence>
<evidence type="ECO:0000256" key="1">
    <source>
        <dbReference type="SAM" id="MobiDB-lite"/>
    </source>
</evidence>
<feature type="compositionally biased region" description="Low complexity" evidence="1">
    <location>
        <begin position="159"/>
        <end position="169"/>
    </location>
</feature>